<dbReference type="GO" id="GO:0005524">
    <property type="term" value="F:ATP binding"/>
    <property type="evidence" value="ECO:0007669"/>
    <property type="project" value="UniProtKB-KW"/>
</dbReference>
<feature type="domain" description="ABC transporter" evidence="5">
    <location>
        <begin position="4"/>
        <end position="228"/>
    </location>
</feature>
<dbReference type="InterPro" id="IPR003439">
    <property type="entry name" value="ABC_transporter-like_ATP-bd"/>
</dbReference>
<evidence type="ECO:0000256" key="1">
    <source>
        <dbReference type="ARBA" id="ARBA00005417"/>
    </source>
</evidence>
<dbReference type="PANTHER" id="PTHR43335">
    <property type="entry name" value="ABC TRANSPORTER, ATP-BINDING PROTEIN"/>
    <property type="match status" value="1"/>
</dbReference>
<dbReference type="PROSITE" id="PS00211">
    <property type="entry name" value="ABC_TRANSPORTER_1"/>
    <property type="match status" value="1"/>
</dbReference>
<dbReference type="SMART" id="SM00382">
    <property type="entry name" value="AAA"/>
    <property type="match status" value="1"/>
</dbReference>
<proteinExistence type="inferred from homology"/>
<keyword evidence="4 6" id="KW-0067">ATP-binding</keyword>
<keyword evidence="3" id="KW-0547">Nucleotide-binding</keyword>
<dbReference type="InterPro" id="IPR027417">
    <property type="entry name" value="P-loop_NTPase"/>
</dbReference>
<protein>
    <submittedName>
        <fullName evidence="6">ATP-binding cassette domain-containing protein</fullName>
    </submittedName>
</protein>
<dbReference type="Proteomes" id="UP001529338">
    <property type="component" value="Unassembled WGS sequence"/>
</dbReference>
<keyword evidence="2" id="KW-0813">Transport</keyword>
<keyword evidence="7" id="KW-1185">Reference proteome</keyword>
<evidence type="ECO:0000256" key="3">
    <source>
        <dbReference type="ARBA" id="ARBA00022741"/>
    </source>
</evidence>
<accession>A0ABT7SES2</accession>
<comment type="similarity">
    <text evidence="1">Belongs to the ABC transporter superfamily.</text>
</comment>
<name>A0ABT7SES2_9CELL</name>
<organism evidence="6 7">
    <name type="scientific">Cellulomonas alba</name>
    <dbReference type="NCBI Taxonomy" id="3053467"/>
    <lineage>
        <taxon>Bacteria</taxon>
        <taxon>Bacillati</taxon>
        <taxon>Actinomycetota</taxon>
        <taxon>Actinomycetes</taxon>
        <taxon>Micrococcales</taxon>
        <taxon>Cellulomonadaceae</taxon>
        <taxon>Cellulomonas</taxon>
    </lineage>
</organism>
<dbReference type="RefSeq" id="WP_289454453.1">
    <property type="nucleotide sequence ID" value="NZ_JAUCGQ010000001.1"/>
</dbReference>
<gene>
    <name evidence="6" type="ORF">QRT04_07015</name>
</gene>
<evidence type="ECO:0000259" key="5">
    <source>
        <dbReference type="PROSITE" id="PS50893"/>
    </source>
</evidence>
<comment type="caution">
    <text evidence="6">The sequence shown here is derived from an EMBL/GenBank/DDBJ whole genome shotgun (WGS) entry which is preliminary data.</text>
</comment>
<dbReference type="Gene3D" id="3.40.50.300">
    <property type="entry name" value="P-loop containing nucleotide triphosphate hydrolases"/>
    <property type="match status" value="1"/>
</dbReference>
<dbReference type="SUPFAM" id="SSF52540">
    <property type="entry name" value="P-loop containing nucleoside triphosphate hydrolases"/>
    <property type="match status" value="1"/>
</dbReference>
<sequence length="294" mass="30380">MTTIDVRSVSRRYGDALAVDDVSFTVPSGTVTGLLGPNGSGKSTLLRRILGIDPGQGTALFDGRPYVALDEPATVVGAVLDASGIHPGLRARRHLRAVAAALRAPARRVDELLALVDLPHAGGVRARALSLGMRQRLAVATALVGSPSVLVLDEPTNGLDPHGVRWLGRFLRGFADSGGTVLMSSHLLSEVEHVADRVEVIAHGRLVASGTCAEIVRSVAPSVVVARSTEPGALRDALVARGADVTRDGDELRVRGLAVADVATVAKTAPGLLLALGTDEGSLESAYLTIAGAR</sequence>
<evidence type="ECO:0000256" key="4">
    <source>
        <dbReference type="ARBA" id="ARBA00022840"/>
    </source>
</evidence>
<dbReference type="PROSITE" id="PS50893">
    <property type="entry name" value="ABC_TRANSPORTER_2"/>
    <property type="match status" value="1"/>
</dbReference>
<dbReference type="Pfam" id="PF00005">
    <property type="entry name" value="ABC_tran"/>
    <property type="match status" value="1"/>
</dbReference>
<reference evidence="6 7" key="1">
    <citation type="submission" date="2023-06" db="EMBL/GenBank/DDBJ databases">
        <title>Cellulomonas sp. MW4 Whole genome sequence.</title>
        <authorList>
            <person name="Park S."/>
        </authorList>
    </citation>
    <scope>NUCLEOTIDE SEQUENCE [LARGE SCALE GENOMIC DNA]</scope>
    <source>
        <strain evidence="6 7">MW4</strain>
    </source>
</reference>
<dbReference type="InterPro" id="IPR017871">
    <property type="entry name" value="ABC_transporter-like_CS"/>
</dbReference>
<evidence type="ECO:0000313" key="7">
    <source>
        <dbReference type="Proteomes" id="UP001529338"/>
    </source>
</evidence>
<dbReference type="EMBL" id="JAUCGQ010000001">
    <property type="protein sequence ID" value="MDM7854676.1"/>
    <property type="molecule type" value="Genomic_DNA"/>
</dbReference>
<dbReference type="InterPro" id="IPR003593">
    <property type="entry name" value="AAA+_ATPase"/>
</dbReference>
<dbReference type="PANTHER" id="PTHR43335:SF4">
    <property type="entry name" value="ABC TRANSPORTER, ATP-BINDING PROTEIN"/>
    <property type="match status" value="1"/>
</dbReference>
<evidence type="ECO:0000256" key="2">
    <source>
        <dbReference type="ARBA" id="ARBA00022448"/>
    </source>
</evidence>
<evidence type="ECO:0000313" key="6">
    <source>
        <dbReference type="EMBL" id="MDM7854676.1"/>
    </source>
</evidence>